<keyword evidence="5" id="KW-1185">Reference proteome</keyword>
<dbReference type="Gene3D" id="3.30.160.60">
    <property type="entry name" value="Classic Zinc Finger"/>
    <property type="match status" value="1"/>
</dbReference>
<dbReference type="InterPro" id="IPR047153">
    <property type="entry name" value="TRIM45/56/19-like"/>
</dbReference>
<keyword evidence="2" id="KW-0175">Coiled coil</keyword>
<feature type="domain" description="B box-type" evidence="3">
    <location>
        <begin position="11"/>
        <end position="55"/>
    </location>
</feature>
<dbReference type="GO" id="GO:0008270">
    <property type="term" value="F:zinc ion binding"/>
    <property type="evidence" value="ECO:0007669"/>
    <property type="project" value="UniProtKB-KW"/>
</dbReference>
<dbReference type="Proteomes" id="UP000230750">
    <property type="component" value="Unassembled WGS sequence"/>
</dbReference>
<dbReference type="STRING" id="307972.A0A2G8KT11"/>
<evidence type="ECO:0000256" key="2">
    <source>
        <dbReference type="SAM" id="Coils"/>
    </source>
</evidence>
<dbReference type="PANTHER" id="PTHR25462">
    <property type="entry name" value="BONUS, ISOFORM C-RELATED"/>
    <property type="match status" value="1"/>
</dbReference>
<dbReference type="PANTHER" id="PTHR25462:SF296">
    <property type="entry name" value="MEIOTIC P26, ISOFORM F"/>
    <property type="match status" value="1"/>
</dbReference>
<feature type="coiled-coil region" evidence="2">
    <location>
        <begin position="84"/>
        <end position="165"/>
    </location>
</feature>
<proteinExistence type="predicted"/>
<dbReference type="EMBL" id="MRZV01000392">
    <property type="protein sequence ID" value="PIK51070.1"/>
    <property type="molecule type" value="Genomic_DNA"/>
</dbReference>
<comment type="caution">
    <text evidence="4">The sequence shown here is derived from an EMBL/GenBank/DDBJ whole genome shotgun (WGS) entry which is preliminary data.</text>
</comment>
<sequence length="172" mass="20160">MWYAPNKEDEASVERCLDHEDQTMKYFCLSCLSKICPDCLYSAHNPKTNCEVIKISEISDQVSKHQQNLIQEIEAAETSSLSAKNFWKEKKNSLRKTRQDARAKIHEDFLILLEKAEKLKRDLTQEVDRKEVSDQKQLLEDIHEIQILDKELERLAKLKKNKTEKSSHDSKN</sequence>
<evidence type="ECO:0000313" key="5">
    <source>
        <dbReference type="Proteomes" id="UP000230750"/>
    </source>
</evidence>
<reference evidence="4 5" key="1">
    <citation type="journal article" date="2017" name="PLoS Biol.">
        <title>The sea cucumber genome provides insights into morphological evolution and visceral regeneration.</title>
        <authorList>
            <person name="Zhang X."/>
            <person name="Sun L."/>
            <person name="Yuan J."/>
            <person name="Sun Y."/>
            <person name="Gao Y."/>
            <person name="Zhang L."/>
            <person name="Li S."/>
            <person name="Dai H."/>
            <person name="Hamel J.F."/>
            <person name="Liu C."/>
            <person name="Yu Y."/>
            <person name="Liu S."/>
            <person name="Lin W."/>
            <person name="Guo K."/>
            <person name="Jin S."/>
            <person name="Xu P."/>
            <person name="Storey K.B."/>
            <person name="Huan P."/>
            <person name="Zhang T."/>
            <person name="Zhou Y."/>
            <person name="Zhang J."/>
            <person name="Lin C."/>
            <person name="Li X."/>
            <person name="Xing L."/>
            <person name="Huo D."/>
            <person name="Sun M."/>
            <person name="Wang L."/>
            <person name="Mercier A."/>
            <person name="Li F."/>
            <person name="Yang H."/>
            <person name="Xiang J."/>
        </authorList>
    </citation>
    <scope>NUCLEOTIDE SEQUENCE [LARGE SCALE GENOMIC DNA]</scope>
    <source>
        <strain evidence="4">Shaxun</strain>
        <tissue evidence="4">Muscle</tissue>
    </source>
</reference>
<accession>A0A2G8KT11</accession>
<keyword evidence="1" id="KW-0479">Metal-binding</keyword>
<keyword evidence="1" id="KW-0862">Zinc</keyword>
<dbReference type="OrthoDB" id="5853635at2759"/>
<dbReference type="PROSITE" id="PS50119">
    <property type="entry name" value="ZF_BBOX"/>
    <property type="match status" value="1"/>
</dbReference>
<keyword evidence="1" id="KW-0863">Zinc-finger</keyword>
<evidence type="ECO:0000313" key="4">
    <source>
        <dbReference type="EMBL" id="PIK51070.1"/>
    </source>
</evidence>
<name>A0A2G8KT11_STIJA</name>
<dbReference type="InterPro" id="IPR000315">
    <property type="entry name" value="Znf_B-box"/>
</dbReference>
<dbReference type="Pfam" id="PF00643">
    <property type="entry name" value="zf-B_box"/>
    <property type="match status" value="1"/>
</dbReference>
<organism evidence="4 5">
    <name type="scientific">Stichopus japonicus</name>
    <name type="common">Sea cucumber</name>
    <dbReference type="NCBI Taxonomy" id="307972"/>
    <lineage>
        <taxon>Eukaryota</taxon>
        <taxon>Metazoa</taxon>
        <taxon>Echinodermata</taxon>
        <taxon>Eleutherozoa</taxon>
        <taxon>Echinozoa</taxon>
        <taxon>Holothuroidea</taxon>
        <taxon>Aspidochirotacea</taxon>
        <taxon>Aspidochirotida</taxon>
        <taxon>Stichopodidae</taxon>
        <taxon>Apostichopus</taxon>
    </lineage>
</organism>
<gene>
    <name evidence="4" type="ORF">BSL78_12063</name>
</gene>
<evidence type="ECO:0000259" key="3">
    <source>
        <dbReference type="PROSITE" id="PS50119"/>
    </source>
</evidence>
<evidence type="ECO:0000256" key="1">
    <source>
        <dbReference type="PROSITE-ProRule" id="PRU00024"/>
    </source>
</evidence>
<dbReference type="AlphaFoldDB" id="A0A2G8KT11"/>
<dbReference type="SUPFAM" id="SSF57845">
    <property type="entry name" value="B-box zinc-binding domain"/>
    <property type="match status" value="1"/>
</dbReference>
<protein>
    <submittedName>
        <fullName evidence="4">B-box type zinc finger protein ncl-1</fullName>
    </submittedName>
</protein>